<dbReference type="SMART" id="SM00320">
    <property type="entry name" value="WD40"/>
    <property type="match status" value="7"/>
</dbReference>
<dbReference type="InterPro" id="IPR001680">
    <property type="entry name" value="WD40_rpt"/>
</dbReference>
<feature type="repeat" description="WD" evidence="9">
    <location>
        <begin position="584"/>
        <end position="620"/>
    </location>
</feature>
<feature type="region of interest" description="Disordered" evidence="10">
    <location>
        <begin position="1"/>
        <end position="83"/>
    </location>
</feature>
<dbReference type="InterPro" id="IPR036322">
    <property type="entry name" value="WD40_repeat_dom_sf"/>
</dbReference>
<evidence type="ECO:0000256" key="4">
    <source>
        <dbReference type="ARBA" id="ARBA00022737"/>
    </source>
</evidence>
<dbReference type="PANTHER" id="PTHR19848:SF8">
    <property type="entry name" value="F-BOX AND WD REPEAT DOMAIN CONTAINING 7"/>
    <property type="match status" value="1"/>
</dbReference>
<feature type="compositionally biased region" description="Gly residues" evidence="10">
    <location>
        <begin position="206"/>
        <end position="223"/>
    </location>
</feature>
<accession>M9LX86</accession>
<feature type="compositionally biased region" description="Low complexity" evidence="10">
    <location>
        <begin position="31"/>
        <end position="45"/>
    </location>
</feature>
<reference evidence="13" key="1">
    <citation type="journal article" date="2013" name="Genome Announc.">
        <title>Genome sequence of the basidiomycetous yeast Pseudozyma antarctica T-34, a producer of the glycolipid biosurfactants mannosylerythritol lipids.</title>
        <authorList>
            <person name="Morita T."/>
            <person name="Koike H."/>
            <person name="Koyama Y."/>
            <person name="Hagiwara H."/>
            <person name="Ito E."/>
            <person name="Fukuoka T."/>
            <person name="Imura T."/>
            <person name="Machida M."/>
            <person name="Kitamoto D."/>
        </authorList>
    </citation>
    <scope>NUCLEOTIDE SEQUENCE [LARGE SCALE GENOMIC DNA]</scope>
    <source>
        <strain evidence="13">T-34</strain>
    </source>
</reference>
<gene>
    <name evidence="12" type="ORF">PANT_14c00052</name>
</gene>
<dbReference type="Gene3D" id="1.20.5.340">
    <property type="match status" value="1"/>
</dbReference>
<comment type="similarity">
    <text evidence="8">Belongs to the WD repeat TUP1 family.</text>
</comment>
<dbReference type="CDD" id="cd00200">
    <property type="entry name" value="WD40"/>
    <property type="match status" value="1"/>
</dbReference>
<keyword evidence="3 9" id="KW-0853">WD repeat</keyword>
<dbReference type="SUPFAM" id="SSF50978">
    <property type="entry name" value="WD40 repeat-like"/>
    <property type="match status" value="1"/>
</dbReference>
<dbReference type="Pfam" id="PF08581">
    <property type="entry name" value="Tup_N"/>
    <property type="match status" value="1"/>
</dbReference>
<feature type="compositionally biased region" description="Low complexity" evidence="10">
    <location>
        <begin position="183"/>
        <end position="197"/>
    </location>
</feature>
<proteinExistence type="inferred from homology"/>
<feature type="repeat" description="WD" evidence="9">
    <location>
        <begin position="357"/>
        <end position="391"/>
    </location>
</feature>
<evidence type="ECO:0000259" key="11">
    <source>
        <dbReference type="Pfam" id="PF08581"/>
    </source>
</evidence>
<dbReference type="EMBL" id="DF196780">
    <property type="protein sequence ID" value="GAC75129.1"/>
    <property type="molecule type" value="Genomic_DNA"/>
</dbReference>
<dbReference type="Pfam" id="PF00400">
    <property type="entry name" value="WD40"/>
    <property type="match status" value="7"/>
</dbReference>
<evidence type="ECO:0000256" key="6">
    <source>
        <dbReference type="ARBA" id="ARBA00023163"/>
    </source>
</evidence>
<keyword evidence="4" id="KW-0677">Repeat</keyword>
<keyword evidence="7" id="KW-0539">Nucleus</keyword>
<organism evidence="12 13">
    <name type="scientific">Pseudozyma antarctica (strain T-34)</name>
    <name type="common">Yeast</name>
    <name type="synonym">Candida antarctica</name>
    <dbReference type="NCBI Taxonomy" id="1151754"/>
    <lineage>
        <taxon>Eukaryota</taxon>
        <taxon>Fungi</taxon>
        <taxon>Dikarya</taxon>
        <taxon>Basidiomycota</taxon>
        <taxon>Ustilaginomycotina</taxon>
        <taxon>Ustilaginomycetes</taxon>
        <taxon>Ustilaginales</taxon>
        <taxon>Ustilaginaceae</taxon>
        <taxon>Moesziomyces</taxon>
    </lineage>
</organism>
<sequence length="620" mass="64475">MYNHRSIVPSAGSQGPPSGPPPPGAPGGAGPSQAAAAAAAAAGAPHPGGPVAGGPSGPAPTGPPGAAAGPPGGAPPAGAPHTSSARLADLLDFVRHEFDLLGNDTAQFKAQRDEMEHRVTQQISEVNMMQNHFYDLEKRHSQIIQQYEEEVKRLRSILDSRGLSAEHGAAPTSGPMGGPPHLPASGASGPLPIASAGGPPPPGGPGGPGSAGMFGPNGNGSGPGPASEYGRGPNGFDRDREPGPSRADSPGAAAAAAGNVSLASLSDMDPDEIPKELKKEGPDWLAIFNPKVKRTLDVNLVHTFLHESVVCCVRFSADGKFLATGCNKSAQIFDTKTGAKTCVLTDQSANSKGDLYIRSVCFSPDGKCLATGAEDRQIRIWDISKKKVKHLFSGHKQEIYSLDYSKDGRIIASGSGDKTVRIWDVENGQLLHTLYTSPGLEHGPSEAGVTSVSISSDNRLVAAGALDTLVRVWDAQTGKQLERLKSHKDSIYSVSFAPDGKSLVSGSLDKTLKLWDLTGTAKAVQENRAEEKGGHATCATTFVGHKDYVLSVSCSPDGQWVASGSKDRGVQFWDPQTAQAQFVLQGHKNSVIAINLSPAGGLLATGSGDFNARIWSYDRI</sequence>
<dbReference type="PROSITE" id="PS50082">
    <property type="entry name" value="WD_REPEATS_2"/>
    <property type="match status" value="6"/>
</dbReference>
<feature type="domain" description="Transcriptional repressor Tup1 N-terminal" evidence="11">
    <location>
        <begin position="86"/>
        <end position="161"/>
    </location>
</feature>
<evidence type="ECO:0000313" key="12">
    <source>
        <dbReference type="EMBL" id="GAC75129.1"/>
    </source>
</evidence>
<feature type="repeat" description="WD" evidence="9">
    <location>
        <begin position="542"/>
        <end position="583"/>
    </location>
</feature>
<dbReference type="FunFam" id="2.130.10.10:FF:000503">
    <property type="entry name" value="Glucose repression regulatory protein TUP1"/>
    <property type="match status" value="1"/>
</dbReference>
<dbReference type="InterPro" id="IPR020472">
    <property type="entry name" value="WD40_PAC1"/>
</dbReference>
<dbReference type="Proteomes" id="UP000011976">
    <property type="component" value="Unassembled WGS sequence"/>
</dbReference>
<feature type="repeat" description="WD" evidence="9">
    <location>
        <begin position="449"/>
        <end position="483"/>
    </location>
</feature>
<feature type="repeat" description="WD" evidence="9">
    <location>
        <begin position="392"/>
        <end position="433"/>
    </location>
</feature>
<dbReference type="PROSITE" id="PS50294">
    <property type="entry name" value="WD_REPEATS_REGION"/>
    <property type="match status" value="6"/>
</dbReference>
<feature type="compositionally biased region" description="Low complexity" evidence="10">
    <location>
        <begin position="244"/>
        <end position="256"/>
    </location>
</feature>
<evidence type="ECO:0000256" key="5">
    <source>
        <dbReference type="ARBA" id="ARBA00023015"/>
    </source>
</evidence>
<dbReference type="InterPro" id="IPR015943">
    <property type="entry name" value="WD40/YVTN_repeat-like_dom_sf"/>
</dbReference>
<dbReference type="GO" id="GO:0005634">
    <property type="term" value="C:nucleus"/>
    <property type="evidence" value="ECO:0007669"/>
    <property type="project" value="UniProtKB-SubCell"/>
</dbReference>
<dbReference type="Gene3D" id="2.130.10.10">
    <property type="entry name" value="YVTN repeat-like/Quinoprotein amine dehydrogenase"/>
    <property type="match status" value="1"/>
</dbReference>
<evidence type="ECO:0000256" key="1">
    <source>
        <dbReference type="ARBA" id="ARBA00004123"/>
    </source>
</evidence>
<name>M9LX86_PSEA3</name>
<dbReference type="FunFam" id="1.20.5.340:FF:000054">
    <property type="entry name" value="Probable TUP1-general transcription repressor"/>
    <property type="match status" value="1"/>
</dbReference>
<evidence type="ECO:0000256" key="10">
    <source>
        <dbReference type="SAM" id="MobiDB-lite"/>
    </source>
</evidence>
<dbReference type="AlphaFoldDB" id="M9LX86"/>
<evidence type="ECO:0000256" key="2">
    <source>
        <dbReference type="ARBA" id="ARBA00022491"/>
    </source>
</evidence>
<dbReference type="OrthoDB" id="17410at2759"/>
<evidence type="ECO:0000313" key="13">
    <source>
        <dbReference type="Proteomes" id="UP000011976"/>
    </source>
</evidence>
<evidence type="ECO:0000256" key="7">
    <source>
        <dbReference type="ARBA" id="ARBA00023242"/>
    </source>
</evidence>
<feature type="region of interest" description="Disordered" evidence="10">
    <location>
        <begin position="165"/>
        <end position="256"/>
    </location>
</feature>
<keyword evidence="2" id="KW-0678">Repressor</keyword>
<dbReference type="PRINTS" id="PR00320">
    <property type="entry name" value="GPROTEINBRPT"/>
</dbReference>
<dbReference type="InterPro" id="IPR019775">
    <property type="entry name" value="WD40_repeat_CS"/>
</dbReference>
<protein>
    <submittedName>
        <fullName evidence="12">WD40 repeat-containing protein</fullName>
    </submittedName>
</protein>
<comment type="subcellular location">
    <subcellularLocation>
        <location evidence="1">Nucleus</location>
    </subcellularLocation>
</comment>
<evidence type="ECO:0000256" key="9">
    <source>
        <dbReference type="PROSITE-ProRule" id="PRU00221"/>
    </source>
</evidence>
<dbReference type="InterPro" id="IPR013890">
    <property type="entry name" value="Tscrpt_rep_Tup1_N"/>
</dbReference>
<dbReference type="PROSITE" id="PS00678">
    <property type="entry name" value="WD_REPEATS_1"/>
    <property type="match status" value="4"/>
</dbReference>
<dbReference type="STRING" id="1151754.M9LX86"/>
<evidence type="ECO:0000256" key="8">
    <source>
        <dbReference type="ARBA" id="ARBA00060760"/>
    </source>
</evidence>
<dbReference type="PANTHER" id="PTHR19848">
    <property type="entry name" value="WD40 REPEAT PROTEIN"/>
    <property type="match status" value="1"/>
</dbReference>
<keyword evidence="6" id="KW-0804">Transcription</keyword>
<evidence type="ECO:0000256" key="3">
    <source>
        <dbReference type="ARBA" id="ARBA00022574"/>
    </source>
</evidence>
<feature type="repeat" description="WD" evidence="9">
    <location>
        <begin position="484"/>
        <end position="517"/>
    </location>
</feature>
<keyword evidence="5" id="KW-0805">Transcription regulation</keyword>